<dbReference type="EMBL" id="QVLX01000001">
    <property type="protein sequence ID" value="RGE89969.1"/>
    <property type="molecule type" value="Genomic_DNA"/>
</dbReference>
<dbReference type="Gene3D" id="3.90.230.10">
    <property type="entry name" value="Creatinase/methionine aminopeptidase superfamily"/>
    <property type="match status" value="1"/>
</dbReference>
<dbReference type="InterPro" id="IPR029149">
    <property type="entry name" value="Creatin/AminoP/Spt16_N"/>
</dbReference>
<dbReference type="Pfam" id="PF00557">
    <property type="entry name" value="Peptidase_M24"/>
    <property type="match status" value="1"/>
</dbReference>
<keyword evidence="7" id="KW-0464">Manganese</keyword>
<accession>A0A3E3K5N2</accession>
<gene>
    <name evidence="9" type="ORF">DW016_01510</name>
</gene>
<evidence type="ECO:0000256" key="6">
    <source>
        <dbReference type="ARBA" id="ARBA00022801"/>
    </source>
</evidence>
<keyword evidence="6" id="KW-0378">Hydrolase</keyword>
<dbReference type="PANTHER" id="PTHR43226:SF4">
    <property type="entry name" value="XAA-PRO AMINOPEPTIDASE 3"/>
    <property type="match status" value="1"/>
</dbReference>
<reference evidence="9 10" key="1">
    <citation type="submission" date="2018-08" db="EMBL/GenBank/DDBJ databases">
        <title>A genome reference for cultivated species of the human gut microbiota.</title>
        <authorList>
            <person name="Zou Y."/>
            <person name="Xue W."/>
            <person name="Luo G."/>
        </authorList>
    </citation>
    <scope>NUCLEOTIDE SEQUENCE [LARGE SCALE GENOMIC DNA]</scope>
    <source>
        <strain evidence="9 10">AF37-2AT</strain>
    </source>
</reference>
<keyword evidence="5" id="KW-0479">Metal-binding</keyword>
<organism evidence="9 10">
    <name type="scientific">Sellimonas intestinalis</name>
    <dbReference type="NCBI Taxonomy" id="1653434"/>
    <lineage>
        <taxon>Bacteria</taxon>
        <taxon>Bacillati</taxon>
        <taxon>Bacillota</taxon>
        <taxon>Clostridia</taxon>
        <taxon>Lachnospirales</taxon>
        <taxon>Lachnospiraceae</taxon>
        <taxon>Sellimonas</taxon>
    </lineage>
</organism>
<sequence>MISKDFHASRRALYASVLKDDSVGFVFAGREREWKGDEMYPFIPYANFYYLTGFTYPEAVLMVVKRNGHVRETLFIDHPDEKAKRWTGVSYTKESVKEQTGIGNVDYLERFEQAIPLFGEPGLIRQIYIDIPGWERPFVKNEAREFASRLHDFDPTIPIYNTFQDLAYFRQVKTKEEIALHRTACDITAIGVKNILSHLRPGMHEYEIEAYFDFSLKSHHADHAFPTIAASGINACCMHYDANDRQMEKGDLILFDLGARWGGYNADVSRTFPVSGRFTEQQKALYEVVLKGLEVAIAASKPGQPKNELQDLSKQAMAKELLRLGIIQEPEEINRYYFHGSGHYIGLYTHDVGDDNAPLEEDMVFTLEPGLYFDDLGIGIRIEDTLLVTKDGCEVLSGGIPKTVEEIETFMQEYAASNETASLTV</sequence>
<comment type="catalytic activity">
    <reaction evidence="1">
        <text>Release of any N-terminal amino acid, including proline, that is linked to proline, even from a dipeptide or tripeptide.</text>
        <dbReference type="EC" id="3.4.11.9"/>
    </reaction>
</comment>
<evidence type="ECO:0000259" key="8">
    <source>
        <dbReference type="SMART" id="SM01011"/>
    </source>
</evidence>
<dbReference type="Gene3D" id="3.40.350.10">
    <property type="entry name" value="Creatinase/prolidase N-terminal domain"/>
    <property type="match status" value="1"/>
</dbReference>
<dbReference type="Pfam" id="PF05195">
    <property type="entry name" value="AMP_N"/>
    <property type="match status" value="1"/>
</dbReference>
<comment type="caution">
    <text evidence="9">The sequence shown here is derived from an EMBL/GenBank/DDBJ whole genome shotgun (WGS) entry which is preliminary data.</text>
</comment>
<keyword evidence="9" id="KW-0031">Aminopeptidase</keyword>
<dbReference type="EC" id="3.4.11.9" evidence="4"/>
<evidence type="ECO:0000256" key="3">
    <source>
        <dbReference type="ARBA" id="ARBA00008766"/>
    </source>
</evidence>
<dbReference type="Proteomes" id="UP000261080">
    <property type="component" value="Unassembled WGS sequence"/>
</dbReference>
<dbReference type="InterPro" id="IPR036005">
    <property type="entry name" value="Creatinase/aminopeptidase-like"/>
</dbReference>
<proteinExistence type="inferred from homology"/>
<keyword evidence="9" id="KW-0645">Protease</keyword>
<dbReference type="InterPro" id="IPR052433">
    <property type="entry name" value="X-Pro_dipept-like"/>
</dbReference>
<dbReference type="GO" id="GO:0005829">
    <property type="term" value="C:cytosol"/>
    <property type="evidence" value="ECO:0007669"/>
    <property type="project" value="TreeGrafter"/>
</dbReference>
<dbReference type="GO" id="GO:0030145">
    <property type="term" value="F:manganese ion binding"/>
    <property type="evidence" value="ECO:0007669"/>
    <property type="project" value="InterPro"/>
</dbReference>
<dbReference type="InterPro" id="IPR007865">
    <property type="entry name" value="Aminopep_P_N"/>
</dbReference>
<dbReference type="AlphaFoldDB" id="A0A3E3K5N2"/>
<name>A0A3E3K5N2_9FIRM</name>
<dbReference type="GO" id="GO:0006508">
    <property type="term" value="P:proteolysis"/>
    <property type="evidence" value="ECO:0007669"/>
    <property type="project" value="TreeGrafter"/>
</dbReference>
<dbReference type="SUPFAM" id="SSF53092">
    <property type="entry name" value="Creatinase/prolidase N-terminal domain"/>
    <property type="match status" value="1"/>
</dbReference>
<dbReference type="CDD" id="cd01087">
    <property type="entry name" value="Prolidase"/>
    <property type="match status" value="1"/>
</dbReference>
<evidence type="ECO:0000256" key="5">
    <source>
        <dbReference type="ARBA" id="ARBA00022723"/>
    </source>
</evidence>
<dbReference type="PANTHER" id="PTHR43226">
    <property type="entry name" value="XAA-PRO AMINOPEPTIDASE 3"/>
    <property type="match status" value="1"/>
</dbReference>
<comment type="cofactor">
    <cofactor evidence="2">
        <name>Mn(2+)</name>
        <dbReference type="ChEBI" id="CHEBI:29035"/>
    </cofactor>
</comment>
<evidence type="ECO:0000256" key="2">
    <source>
        <dbReference type="ARBA" id="ARBA00001936"/>
    </source>
</evidence>
<dbReference type="InterPro" id="IPR000994">
    <property type="entry name" value="Pept_M24"/>
</dbReference>
<dbReference type="SMART" id="SM01011">
    <property type="entry name" value="AMP_N"/>
    <property type="match status" value="1"/>
</dbReference>
<evidence type="ECO:0000256" key="1">
    <source>
        <dbReference type="ARBA" id="ARBA00001424"/>
    </source>
</evidence>
<protein>
    <recommendedName>
        <fullName evidence="4">Xaa-Pro aminopeptidase</fullName>
        <ecNumber evidence="4">3.4.11.9</ecNumber>
    </recommendedName>
</protein>
<dbReference type="SUPFAM" id="SSF55920">
    <property type="entry name" value="Creatinase/aminopeptidase"/>
    <property type="match status" value="1"/>
</dbReference>
<evidence type="ECO:0000313" key="9">
    <source>
        <dbReference type="EMBL" id="RGE89969.1"/>
    </source>
</evidence>
<evidence type="ECO:0000313" key="10">
    <source>
        <dbReference type="Proteomes" id="UP000261080"/>
    </source>
</evidence>
<comment type="similarity">
    <text evidence="3">Belongs to the peptidase M24B family.</text>
</comment>
<feature type="domain" description="Aminopeptidase P N-terminal" evidence="8">
    <location>
        <begin position="2"/>
        <end position="135"/>
    </location>
</feature>
<keyword evidence="10" id="KW-1185">Reference proteome</keyword>
<dbReference type="OrthoDB" id="9806388at2"/>
<dbReference type="RefSeq" id="WP_117493201.1">
    <property type="nucleotide sequence ID" value="NZ_CALBAT010000031.1"/>
</dbReference>
<dbReference type="GO" id="GO:0070006">
    <property type="term" value="F:metalloaminopeptidase activity"/>
    <property type="evidence" value="ECO:0007669"/>
    <property type="project" value="InterPro"/>
</dbReference>
<evidence type="ECO:0000256" key="4">
    <source>
        <dbReference type="ARBA" id="ARBA00012574"/>
    </source>
</evidence>
<evidence type="ECO:0000256" key="7">
    <source>
        <dbReference type="ARBA" id="ARBA00023211"/>
    </source>
</evidence>